<feature type="modified residue" description="4-aspartylphosphate" evidence="12">
    <location>
        <position position="1187"/>
    </location>
</feature>
<dbReference type="InterPro" id="IPR011110">
    <property type="entry name" value="Reg_prop"/>
</dbReference>
<keyword evidence="6" id="KW-0418">Kinase</keyword>
<evidence type="ECO:0000313" key="16">
    <source>
        <dbReference type="EMBL" id="OHX64120.1"/>
    </source>
</evidence>
<dbReference type="InterPro" id="IPR013783">
    <property type="entry name" value="Ig-like_fold"/>
</dbReference>
<evidence type="ECO:0000256" key="2">
    <source>
        <dbReference type="ARBA" id="ARBA00012438"/>
    </source>
</evidence>
<dbReference type="FunFam" id="2.60.40.10:FF:000791">
    <property type="entry name" value="Two-component system sensor histidine kinase/response regulator"/>
    <property type="match status" value="1"/>
</dbReference>
<keyword evidence="7" id="KW-0067">ATP-binding</keyword>
<dbReference type="PROSITE" id="PS01124">
    <property type="entry name" value="HTH_ARAC_FAMILY_2"/>
    <property type="match status" value="1"/>
</dbReference>
<dbReference type="GO" id="GO:0000155">
    <property type="term" value="F:phosphorelay sensor kinase activity"/>
    <property type="evidence" value="ECO:0007669"/>
    <property type="project" value="InterPro"/>
</dbReference>
<evidence type="ECO:0000259" key="13">
    <source>
        <dbReference type="PROSITE" id="PS01124"/>
    </source>
</evidence>
<keyword evidence="17" id="KW-1185">Reference proteome</keyword>
<keyword evidence="8" id="KW-0902">Two-component regulatory system</keyword>
<dbReference type="CDD" id="cd00082">
    <property type="entry name" value="HisKA"/>
    <property type="match status" value="1"/>
</dbReference>
<dbReference type="SUPFAM" id="SSF46689">
    <property type="entry name" value="Homeodomain-like"/>
    <property type="match status" value="1"/>
</dbReference>
<dbReference type="PROSITE" id="PS50109">
    <property type="entry name" value="HIS_KIN"/>
    <property type="match status" value="1"/>
</dbReference>
<feature type="domain" description="HTH araC/xylS-type" evidence="13">
    <location>
        <begin position="1286"/>
        <end position="1385"/>
    </location>
</feature>
<dbReference type="Gene3D" id="1.10.287.130">
    <property type="match status" value="1"/>
</dbReference>
<dbReference type="InterPro" id="IPR011006">
    <property type="entry name" value="CheY-like_superfamily"/>
</dbReference>
<dbReference type="Proteomes" id="UP000179797">
    <property type="component" value="Unassembled WGS sequence"/>
</dbReference>
<keyword evidence="9" id="KW-0805">Transcription regulation</keyword>
<feature type="domain" description="Histidine kinase" evidence="14">
    <location>
        <begin position="880"/>
        <end position="1098"/>
    </location>
</feature>
<dbReference type="CDD" id="cd16922">
    <property type="entry name" value="HATPase_EvgS-ArcB-TorS-like"/>
    <property type="match status" value="1"/>
</dbReference>
<dbReference type="InterPro" id="IPR003661">
    <property type="entry name" value="HisK_dim/P_dom"/>
</dbReference>
<dbReference type="PANTHER" id="PTHR43547:SF2">
    <property type="entry name" value="HYBRID SIGNAL TRANSDUCTION HISTIDINE KINASE C"/>
    <property type="match status" value="1"/>
</dbReference>
<dbReference type="InterPro" id="IPR005467">
    <property type="entry name" value="His_kinase_dom"/>
</dbReference>
<dbReference type="PANTHER" id="PTHR43547">
    <property type="entry name" value="TWO-COMPONENT HISTIDINE KINASE"/>
    <property type="match status" value="1"/>
</dbReference>
<evidence type="ECO:0000259" key="14">
    <source>
        <dbReference type="PROSITE" id="PS50109"/>
    </source>
</evidence>
<dbReference type="InterPro" id="IPR001789">
    <property type="entry name" value="Sig_transdc_resp-reg_receiver"/>
</dbReference>
<evidence type="ECO:0000256" key="11">
    <source>
        <dbReference type="ARBA" id="ARBA00023163"/>
    </source>
</evidence>
<dbReference type="STRING" id="915059.NH26_21170"/>
<evidence type="ECO:0000259" key="15">
    <source>
        <dbReference type="PROSITE" id="PS50110"/>
    </source>
</evidence>
<dbReference type="InterPro" id="IPR011123">
    <property type="entry name" value="Y_Y_Y"/>
</dbReference>
<evidence type="ECO:0000256" key="5">
    <source>
        <dbReference type="ARBA" id="ARBA00022741"/>
    </source>
</evidence>
<dbReference type="SUPFAM" id="SSF52172">
    <property type="entry name" value="CheY-like"/>
    <property type="match status" value="1"/>
</dbReference>
<proteinExistence type="predicted"/>
<organism evidence="16 17">
    <name type="scientific">Flammeovirga pacifica</name>
    <dbReference type="NCBI Taxonomy" id="915059"/>
    <lineage>
        <taxon>Bacteria</taxon>
        <taxon>Pseudomonadati</taxon>
        <taxon>Bacteroidota</taxon>
        <taxon>Cytophagia</taxon>
        <taxon>Cytophagales</taxon>
        <taxon>Flammeovirgaceae</taxon>
        <taxon>Flammeovirga</taxon>
    </lineage>
</organism>
<dbReference type="Pfam" id="PF00072">
    <property type="entry name" value="Response_reg"/>
    <property type="match status" value="1"/>
</dbReference>
<evidence type="ECO:0000256" key="3">
    <source>
        <dbReference type="ARBA" id="ARBA00022553"/>
    </source>
</evidence>
<dbReference type="Gene3D" id="3.30.565.10">
    <property type="entry name" value="Histidine kinase-like ATPase, C-terminal domain"/>
    <property type="match status" value="1"/>
</dbReference>
<evidence type="ECO:0000256" key="6">
    <source>
        <dbReference type="ARBA" id="ARBA00022777"/>
    </source>
</evidence>
<dbReference type="GO" id="GO:0005524">
    <property type="term" value="F:ATP binding"/>
    <property type="evidence" value="ECO:0007669"/>
    <property type="project" value="UniProtKB-KW"/>
</dbReference>
<evidence type="ECO:0000256" key="1">
    <source>
        <dbReference type="ARBA" id="ARBA00000085"/>
    </source>
</evidence>
<comment type="caution">
    <text evidence="16">The sequence shown here is derived from an EMBL/GenBank/DDBJ whole genome shotgun (WGS) entry which is preliminary data.</text>
</comment>
<reference evidence="16 17" key="1">
    <citation type="journal article" date="2012" name="Int. J. Syst. Evol. Microbiol.">
        <title>Flammeovirga pacifica sp. nov., isolated from deep-sea sediment.</title>
        <authorList>
            <person name="Xu H."/>
            <person name="Fu Y."/>
            <person name="Yang N."/>
            <person name="Ding Z."/>
            <person name="Lai Q."/>
            <person name="Zeng R."/>
        </authorList>
    </citation>
    <scope>NUCLEOTIDE SEQUENCE [LARGE SCALE GENOMIC DNA]</scope>
    <source>
        <strain evidence="17">DSM 24597 / LMG 26175 / WPAGA1</strain>
    </source>
</reference>
<dbReference type="SUPFAM" id="SSF47384">
    <property type="entry name" value="Homodimeric domain of signal transducing histidine kinase"/>
    <property type="match status" value="1"/>
</dbReference>
<dbReference type="PRINTS" id="PR00344">
    <property type="entry name" value="BCTRLSENSOR"/>
</dbReference>
<evidence type="ECO:0000256" key="12">
    <source>
        <dbReference type="PROSITE-ProRule" id="PRU00169"/>
    </source>
</evidence>
<dbReference type="FunFam" id="3.30.565.10:FF:000037">
    <property type="entry name" value="Hybrid sensor histidine kinase/response regulator"/>
    <property type="match status" value="1"/>
</dbReference>
<dbReference type="SMART" id="SM00388">
    <property type="entry name" value="HisKA"/>
    <property type="match status" value="1"/>
</dbReference>
<dbReference type="SUPFAM" id="SSF55874">
    <property type="entry name" value="ATPase domain of HSP90 chaperone/DNA topoisomerase II/histidine kinase"/>
    <property type="match status" value="1"/>
</dbReference>
<dbReference type="Pfam" id="PF00512">
    <property type="entry name" value="HisKA"/>
    <property type="match status" value="1"/>
</dbReference>
<keyword evidence="4" id="KW-0808">Transferase</keyword>
<dbReference type="Pfam" id="PF12833">
    <property type="entry name" value="HTH_18"/>
    <property type="match status" value="1"/>
</dbReference>
<dbReference type="Gene3D" id="2.130.10.10">
    <property type="entry name" value="YVTN repeat-like/Quinoprotein amine dehydrogenase"/>
    <property type="match status" value="2"/>
</dbReference>
<evidence type="ECO:0000256" key="7">
    <source>
        <dbReference type="ARBA" id="ARBA00022840"/>
    </source>
</evidence>
<feature type="domain" description="Response regulatory" evidence="15">
    <location>
        <begin position="1139"/>
        <end position="1254"/>
    </location>
</feature>
<keyword evidence="3 12" id="KW-0597">Phosphoprotein</keyword>
<dbReference type="Pfam" id="PF07495">
    <property type="entry name" value="Y_Y_Y"/>
    <property type="match status" value="1"/>
</dbReference>
<dbReference type="SUPFAM" id="SSF50998">
    <property type="entry name" value="Quinoprotein alcohol dehydrogenase-like"/>
    <property type="match status" value="1"/>
</dbReference>
<gene>
    <name evidence="16" type="ORF">NH26_21170</name>
</gene>
<evidence type="ECO:0000256" key="4">
    <source>
        <dbReference type="ARBA" id="ARBA00022679"/>
    </source>
</evidence>
<dbReference type="FunFam" id="1.10.287.130:FF:000045">
    <property type="entry name" value="Two-component system sensor histidine kinase/response regulator"/>
    <property type="match status" value="1"/>
</dbReference>
<protein>
    <recommendedName>
        <fullName evidence="2">histidine kinase</fullName>
        <ecNumber evidence="2">2.7.13.3</ecNumber>
    </recommendedName>
</protein>
<dbReference type="Gene3D" id="3.40.50.2300">
    <property type="match status" value="1"/>
</dbReference>
<dbReference type="InterPro" id="IPR018060">
    <property type="entry name" value="HTH_AraC"/>
</dbReference>
<evidence type="ECO:0000256" key="9">
    <source>
        <dbReference type="ARBA" id="ARBA00023015"/>
    </source>
</evidence>
<dbReference type="SMART" id="SM00387">
    <property type="entry name" value="HATPase_c"/>
    <property type="match status" value="1"/>
</dbReference>
<keyword evidence="5" id="KW-0547">Nucleotide-binding</keyword>
<evidence type="ECO:0000313" key="17">
    <source>
        <dbReference type="Proteomes" id="UP000179797"/>
    </source>
</evidence>
<dbReference type="InterPro" id="IPR015943">
    <property type="entry name" value="WD40/YVTN_repeat-like_dom_sf"/>
</dbReference>
<dbReference type="InterPro" id="IPR009057">
    <property type="entry name" value="Homeodomain-like_sf"/>
</dbReference>
<dbReference type="SMART" id="SM00448">
    <property type="entry name" value="REC"/>
    <property type="match status" value="1"/>
</dbReference>
<dbReference type="Pfam" id="PF02518">
    <property type="entry name" value="HATPase_c"/>
    <property type="match status" value="1"/>
</dbReference>
<dbReference type="InterPro" id="IPR018062">
    <property type="entry name" value="HTH_AraC-typ_CS"/>
</dbReference>
<dbReference type="EC" id="2.7.13.3" evidence="2"/>
<dbReference type="PROSITE" id="PS50110">
    <property type="entry name" value="RESPONSE_REGULATORY"/>
    <property type="match status" value="1"/>
</dbReference>
<sequence>MKYQMKHYYYQNSFSLITIVTVLLISLSATLLKANDAEIVFDIELYSTKNGLIQNDINSIYQDSKGIMWFGTNAGISKFDGYTFTNYSMDTHQLSSNIISSFQEDQNNHLWIGLLNAGVCRLDLRTGEMTTFKNTKIKKIFTSNNIQTIASDDEGNIWIGTTKGLNCIKADDLTKDEFEATKYFVNHHNPKGIRDNFITKIFNDENDNLWIASKKGLQIAIKPSGNQPFYTFKSINKNKPITIKDIVENEKGIFICSFNGIYTFDQKNFNLKKVTNSVVNTMVIDPNNYLIGGTKEGLFFMEYDEVNGQYIKKKHFHSENNEALKINIISKVYKDKLGVIWIGTKGGGVIKYNPNGKRFKDIYRTNDPSSLSYNKVRSIYEDSRGRIWIGTKGGTLNVLEHQNDGLKLGYKNVTFDGSKSNITFGVVEWGDQLVFANRKQGKIFITDNDIEIKDNHDISLDHQLEVKIDVPTFALKSEGDSILWLGTYGNGLIRGIRKNDKIEWKNITYDGDNQKGKIKIIRSIMIDQHGNVWLGSSQGLVYISNEEKLKESPEFIVYQNRVKVPNSLAYNYLLPVFEASNGEIWIGTMGGGISVFNPNLQTGSAISFENITIKDGLPSNIIKSILEDDYQNLWISSNNGISKINLDSREIKNYNIRDGLQDNEFSDLSSCKLKNGDLMFGGVNGINYFTPHEIVDEYLVGDLIFTNLSVLNKSIHVNDTLDGNIILKHKIEYTQKIHLNHNQNSFALEFAGLHFGSPYKNKYKYRLNGFDKEWITTDANLRIAKYTNIPPGSYTLEVKASNADNIWNPNSLFLDIDIASPWWATLWAKCLYGLLIIGLIYLFSRFSLITVNKHHQLELEKFEREKLEHLSKMKLQFFTNISHELRTPLTLINTPIEQLINKGSSYSALEKEKYFKLIHKNVNHLMNLVNQLLDFRKMEQGHMALQVKKRDWVLFTEQIFHSFKEFANYERIEFNLDIKSHCIIGYLDEDKLKKVLYNLLSNAFKYTHAGEVKIIIQQVEGNVEISIKDTGFGIDKDQLKYLFEPFYQADDQSKAKSDGTGIGLSFTKSLVELHYGSIHVESEKNLGSTFTIRIPLEEEIYKDDMAFEAINEDKEETELQVEYELTPQEEELSLSTKPKIVIADDNPQILDLLYELLKDNYKVFKAEDGEIAFNLAKEVMPNLILSDIMMPKMDGYELTKMIREDPQVCHLSMILLTAKNSKDSKLKGYEYGVDAYVTKPFNSEVLLARINTLIENRKRLQKNFRTNIDTQPSEVTFTSIDERFLNRLVSIVEEHISDPKFTVERMAFEYGTTPLRLNQKLKALTEQTAKIFIRNIRLKRAAQLLKMGRYGVSDVTYEVGFSDLKYFRNCFKKEFGVPPSHFLRKKKKEDEANKAIEAE</sequence>
<accession>A0A1S1YSX0</accession>
<name>A0A1S1YSX0_FLAPC</name>
<evidence type="ECO:0000256" key="10">
    <source>
        <dbReference type="ARBA" id="ARBA00023125"/>
    </source>
</evidence>
<dbReference type="SMART" id="SM00342">
    <property type="entry name" value="HTH_ARAC"/>
    <property type="match status" value="1"/>
</dbReference>
<dbReference type="GO" id="GO:0043565">
    <property type="term" value="F:sequence-specific DNA binding"/>
    <property type="evidence" value="ECO:0007669"/>
    <property type="project" value="InterPro"/>
</dbReference>
<dbReference type="InterPro" id="IPR036890">
    <property type="entry name" value="HATPase_C_sf"/>
</dbReference>
<dbReference type="Pfam" id="PF07494">
    <property type="entry name" value="Reg_prop"/>
    <property type="match status" value="4"/>
</dbReference>
<dbReference type="InterPro" id="IPR036097">
    <property type="entry name" value="HisK_dim/P_sf"/>
</dbReference>
<keyword evidence="11" id="KW-0804">Transcription</keyword>
<dbReference type="EMBL" id="JRYR02000002">
    <property type="protein sequence ID" value="OHX64120.1"/>
    <property type="molecule type" value="Genomic_DNA"/>
</dbReference>
<dbReference type="InterPro" id="IPR011047">
    <property type="entry name" value="Quinoprotein_ADH-like_sf"/>
</dbReference>
<dbReference type="InterPro" id="IPR004358">
    <property type="entry name" value="Sig_transdc_His_kin-like_C"/>
</dbReference>
<comment type="catalytic activity">
    <reaction evidence="1">
        <text>ATP + protein L-histidine = ADP + protein N-phospho-L-histidine.</text>
        <dbReference type="EC" id="2.7.13.3"/>
    </reaction>
</comment>
<dbReference type="Gene3D" id="2.60.40.10">
    <property type="entry name" value="Immunoglobulins"/>
    <property type="match status" value="1"/>
</dbReference>
<dbReference type="InterPro" id="IPR003594">
    <property type="entry name" value="HATPase_dom"/>
</dbReference>
<keyword evidence="10" id="KW-0238">DNA-binding</keyword>
<dbReference type="GO" id="GO:0003700">
    <property type="term" value="F:DNA-binding transcription factor activity"/>
    <property type="evidence" value="ECO:0007669"/>
    <property type="project" value="InterPro"/>
</dbReference>
<dbReference type="PROSITE" id="PS00041">
    <property type="entry name" value="HTH_ARAC_FAMILY_1"/>
    <property type="match status" value="1"/>
</dbReference>
<evidence type="ECO:0000256" key="8">
    <source>
        <dbReference type="ARBA" id="ARBA00023012"/>
    </source>
</evidence>
<dbReference type="Gene3D" id="1.10.10.60">
    <property type="entry name" value="Homeodomain-like"/>
    <property type="match status" value="1"/>
</dbReference>